<feature type="region of interest" description="Disordered" evidence="1">
    <location>
        <begin position="13"/>
        <end position="81"/>
    </location>
</feature>
<evidence type="ECO:0000313" key="3">
    <source>
        <dbReference type="Proteomes" id="UP001151760"/>
    </source>
</evidence>
<keyword evidence="3" id="KW-1185">Reference proteome</keyword>
<protein>
    <submittedName>
        <fullName evidence="2">Uncharacterized protein</fullName>
    </submittedName>
</protein>
<evidence type="ECO:0000313" key="2">
    <source>
        <dbReference type="EMBL" id="GJS79402.1"/>
    </source>
</evidence>
<accession>A0ABQ4YR68</accession>
<name>A0ABQ4YR68_9ASTR</name>
<dbReference type="EMBL" id="BQNB010010595">
    <property type="protein sequence ID" value="GJS79402.1"/>
    <property type="molecule type" value="Genomic_DNA"/>
</dbReference>
<organism evidence="2 3">
    <name type="scientific">Tanacetum coccineum</name>
    <dbReference type="NCBI Taxonomy" id="301880"/>
    <lineage>
        <taxon>Eukaryota</taxon>
        <taxon>Viridiplantae</taxon>
        <taxon>Streptophyta</taxon>
        <taxon>Embryophyta</taxon>
        <taxon>Tracheophyta</taxon>
        <taxon>Spermatophyta</taxon>
        <taxon>Magnoliopsida</taxon>
        <taxon>eudicotyledons</taxon>
        <taxon>Gunneridae</taxon>
        <taxon>Pentapetalae</taxon>
        <taxon>asterids</taxon>
        <taxon>campanulids</taxon>
        <taxon>Asterales</taxon>
        <taxon>Asteraceae</taxon>
        <taxon>Asteroideae</taxon>
        <taxon>Anthemideae</taxon>
        <taxon>Anthemidinae</taxon>
        <taxon>Tanacetum</taxon>
    </lineage>
</organism>
<dbReference type="Proteomes" id="UP001151760">
    <property type="component" value="Unassembled WGS sequence"/>
</dbReference>
<proteinExistence type="predicted"/>
<gene>
    <name evidence="2" type="ORF">Tco_0729283</name>
</gene>
<reference evidence="2" key="1">
    <citation type="journal article" date="2022" name="Int. J. Mol. Sci.">
        <title>Draft Genome of Tanacetum Coccineum: Genomic Comparison of Closely Related Tanacetum-Family Plants.</title>
        <authorList>
            <person name="Yamashiro T."/>
            <person name="Shiraishi A."/>
            <person name="Nakayama K."/>
            <person name="Satake H."/>
        </authorList>
    </citation>
    <scope>NUCLEOTIDE SEQUENCE</scope>
</reference>
<comment type="caution">
    <text evidence="2">The sequence shown here is derived from an EMBL/GenBank/DDBJ whole genome shotgun (WGS) entry which is preliminary data.</text>
</comment>
<evidence type="ECO:0000256" key="1">
    <source>
        <dbReference type="SAM" id="MobiDB-lite"/>
    </source>
</evidence>
<sequence length="149" mass="16639">MFSPRCMMWICIKKPPTAPKEKKEKKSGKGKQKTTELETISEAVLTEPDNSRIITKKSRKETQASHASGSGADEGTGVTPGVRCTSITVLKGYDDVTEQPESEDDGDDFIHPKSQLMMLTLIHEAETDEDEFFRSYNSPPPLISHHQMK</sequence>
<reference evidence="2" key="2">
    <citation type="submission" date="2022-01" db="EMBL/GenBank/DDBJ databases">
        <authorList>
            <person name="Yamashiro T."/>
            <person name="Shiraishi A."/>
            <person name="Satake H."/>
            <person name="Nakayama K."/>
        </authorList>
    </citation>
    <scope>NUCLEOTIDE SEQUENCE</scope>
</reference>